<reference evidence="2" key="1">
    <citation type="submission" date="2023-08" db="EMBL/GenBank/DDBJ databases">
        <authorList>
            <person name="Park H.-K."/>
            <person name="Kim I.-S."/>
        </authorList>
    </citation>
    <scope>NUCLEOTIDE SEQUENCE</scope>
    <source>
        <strain evidence="2">NRERC-220</strain>
    </source>
</reference>
<dbReference type="InterPro" id="IPR026374">
    <property type="entry name" value="Cyano_PEP"/>
</dbReference>
<evidence type="ECO:0000313" key="2">
    <source>
        <dbReference type="EMBL" id="MDT3676894.1"/>
    </source>
</evidence>
<dbReference type="NCBIfam" id="TIGR04155">
    <property type="entry name" value="cyano_PEP"/>
    <property type="match status" value="1"/>
</dbReference>
<organism evidence="2 3">
    <name type="scientific">Microcystis wesenbergii NRERC-220</name>
    <dbReference type="NCBI Taxonomy" id="3068991"/>
    <lineage>
        <taxon>Bacteria</taxon>
        <taxon>Bacillati</taxon>
        <taxon>Cyanobacteriota</taxon>
        <taxon>Cyanophyceae</taxon>
        <taxon>Oscillatoriophycideae</taxon>
        <taxon>Chroococcales</taxon>
        <taxon>Microcystaceae</taxon>
        <taxon>Microcystis</taxon>
    </lineage>
</organism>
<dbReference type="Gene3D" id="2.60.120.260">
    <property type="entry name" value="Galactose-binding domain-like"/>
    <property type="match status" value="1"/>
</dbReference>
<dbReference type="NCBIfam" id="TIGR02595">
    <property type="entry name" value="PEP_CTERM"/>
    <property type="match status" value="1"/>
</dbReference>
<feature type="domain" description="Ice-binding protein C-terminal" evidence="1">
    <location>
        <begin position="179"/>
        <end position="201"/>
    </location>
</feature>
<sequence length="212" mass="21981">MAVGSTAQAASIPGLFTTGVDNFAIALGDGASDPHYSIVSPSGPGIVVSQSNIPGDWLSNSSSSRWIWQQFDGQPTNVTRTFRTTFDLTGLNPSTASIAGTWAADNFLDQILINGVSIGTIPNNPAGSNFISFSPFNINSGFQAGINTLDFVVRDAGFISGFRVGEISGTAQPISPSPSVPEPSTILGLGVLGLGAFCPRKLSQGKKSKQDN</sequence>
<proteinExistence type="predicted"/>
<evidence type="ECO:0000259" key="1">
    <source>
        <dbReference type="Pfam" id="PF07589"/>
    </source>
</evidence>
<dbReference type="Pfam" id="PF07589">
    <property type="entry name" value="PEP-CTERM"/>
    <property type="match status" value="1"/>
</dbReference>
<comment type="caution">
    <text evidence="2">The sequence shown here is derived from an EMBL/GenBank/DDBJ whole genome shotgun (WGS) entry which is preliminary data.</text>
</comment>
<dbReference type="Proteomes" id="UP001180650">
    <property type="component" value="Unassembled WGS sequence"/>
</dbReference>
<evidence type="ECO:0000313" key="3">
    <source>
        <dbReference type="Proteomes" id="UP001180650"/>
    </source>
</evidence>
<dbReference type="InterPro" id="IPR013424">
    <property type="entry name" value="Ice-binding_C"/>
</dbReference>
<protein>
    <submittedName>
        <fullName evidence="2">PEP-CTERM sorting domain-containing protein</fullName>
    </submittedName>
</protein>
<keyword evidence="3" id="KW-1185">Reference proteome</keyword>
<gene>
    <name evidence="2" type="ORF">RAM70_21150</name>
</gene>
<name>A0ABU3HRU0_9CHRO</name>
<dbReference type="RefSeq" id="WP_312675487.1">
    <property type="nucleotide sequence ID" value="NZ_JAVSJA010000001.1"/>
</dbReference>
<accession>A0ABU3HRU0</accession>
<dbReference type="EMBL" id="JAVSJA010000001">
    <property type="protein sequence ID" value="MDT3676894.1"/>
    <property type="molecule type" value="Genomic_DNA"/>
</dbReference>